<sequence length="319" mass="36926">MEKLSEEKAFYGNNITVIKRDENCTVYKMKDITGEGTMTCYNVFPGIDLMYNDFHMQNCFSEFLPKVKMMGIDHCREGRIEWELEGGLYMYLQEGDLQINSRNHHAIGFGLPLKHYHGITVAIYIEEASKTLSNIFGSLSIDLQELYSKFCLGKLPFIMRAKDSIQHIFSELYTVPDKIRINYFKIKVLELLLFLTVVNVSEKAEERPYFSKKQVEKVKLIMKYMTDNIEKNITLEKLSTQFDIPLTSMKNCFKGVYGTSMSAYMRSYRMQVAALMLRETNESIITIAGKVGYENSSKFASAFKKLMSISPSEYRKTFI</sequence>
<evidence type="ECO:0000313" key="5">
    <source>
        <dbReference type="EMBL" id="KIE46121.1"/>
    </source>
</evidence>
<dbReference type="PANTHER" id="PTHR47893">
    <property type="entry name" value="REGULATORY PROTEIN PCHR"/>
    <property type="match status" value="1"/>
</dbReference>
<reference evidence="5 6" key="1">
    <citation type="journal article" date="2015" name="Infect. Genet. Evol.">
        <title>Genomic sequences of six botulinum neurotoxin-producing strains representing three clostridial species illustrate the mobility and diversity of botulinum neurotoxin genes.</title>
        <authorList>
            <person name="Smith T.J."/>
            <person name="Hill K.K."/>
            <person name="Xie G."/>
            <person name="Foley B.T."/>
            <person name="Williamson C.H."/>
            <person name="Foster J.T."/>
            <person name="Johnson S.L."/>
            <person name="Chertkov O."/>
            <person name="Teshima H."/>
            <person name="Gibbons H.S."/>
            <person name="Johnsky L.A."/>
            <person name="Karavis M.A."/>
            <person name="Smith L.A."/>
        </authorList>
    </citation>
    <scope>NUCLEOTIDE SEQUENCE [LARGE SCALE GENOMIC DNA]</scope>
    <source>
        <strain evidence="5 6">CDC 2741</strain>
    </source>
</reference>
<organism evidence="5 6">
    <name type="scientific">Clostridium argentinense CDC 2741</name>
    <dbReference type="NCBI Taxonomy" id="1418104"/>
    <lineage>
        <taxon>Bacteria</taxon>
        <taxon>Bacillati</taxon>
        <taxon>Bacillota</taxon>
        <taxon>Clostridia</taxon>
        <taxon>Eubacteriales</taxon>
        <taxon>Clostridiaceae</taxon>
        <taxon>Clostridium</taxon>
    </lineage>
</organism>
<dbReference type="SUPFAM" id="SSF46689">
    <property type="entry name" value="Homeodomain-like"/>
    <property type="match status" value="1"/>
</dbReference>
<dbReference type="Gene3D" id="1.10.10.60">
    <property type="entry name" value="Homeodomain-like"/>
    <property type="match status" value="2"/>
</dbReference>
<proteinExistence type="predicted"/>
<dbReference type="STRING" id="29341.RSJ17_16870"/>
<evidence type="ECO:0000256" key="3">
    <source>
        <dbReference type="ARBA" id="ARBA00023163"/>
    </source>
</evidence>
<dbReference type="OrthoDB" id="9772607at2"/>
<gene>
    <name evidence="5" type="ORF">U732_1730</name>
</gene>
<dbReference type="InterPro" id="IPR018060">
    <property type="entry name" value="HTH_AraC"/>
</dbReference>
<dbReference type="PROSITE" id="PS01124">
    <property type="entry name" value="HTH_ARAC_FAMILY_2"/>
    <property type="match status" value="1"/>
</dbReference>
<keyword evidence="1" id="KW-0805">Transcription regulation</keyword>
<protein>
    <submittedName>
        <fullName evidence="5">Helix-turn-helix domain protein</fullName>
    </submittedName>
</protein>
<feature type="domain" description="HTH araC/xylS-type" evidence="4">
    <location>
        <begin position="219"/>
        <end position="317"/>
    </location>
</feature>
<dbReference type="InterPro" id="IPR020449">
    <property type="entry name" value="Tscrpt_reg_AraC-type_HTH"/>
</dbReference>
<dbReference type="GO" id="GO:0003700">
    <property type="term" value="F:DNA-binding transcription factor activity"/>
    <property type="evidence" value="ECO:0007669"/>
    <property type="project" value="InterPro"/>
</dbReference>
<comment type="caution">
    <text evidence="5">The sequence shown here is derived from an EMBL/GenBank/DDBJ whole genome shotgun (WGS) entry which is preliminary data.</text>
</comment>
<dbReference type="SMART" id="SM00342">
    <property type="entry name" value="HTH_ARAC"/>
    <property type="match status" value="1"/>
</dbReference>
<dbReference type="InterPro" id="IPR053142">
    <property type="entry name" value="PchR_regulatory_protein"/>
</dbReference>
<evidence type="ECO:0000259" key="4">
    <source>
        <dbReference type="PROSITE" id="PS01124"/>
    </source>
</evidence>
<keyword evidence="2" id="KW-0238">DNA-binding</keyword>
<evidence type="ECO:0000256" key="1">
    <source>
        <dbReference type="ARBA" id="ARBA00023015"/>
    </source>
</evidence>
<dbReference type="GO" id="GO:0043565">
    <property type="term" value="F:sequence-specific DNA binding"/>
    <property type="evidence" value="ECO:0007669"/>
    <property type="project" value="InterPro"/>
</dbReference>
<dbReference type="AlphaFoldDB" id="A0A0C1R6L3"/>
<keyword evidence="3" id="KW-0804">Transcription</keyword>
<dbReference type="Proteomes" id="UP000031366">
    <property type="component" value="Unassembled WGS sequence"/>
</dbReference>
<dbReference type="Pfam" id="PF12833">
    <property type="entry name" value="HTH_18"/>
    <property type="match status" value="1"/>
</dbReference>
<accession>A0A0C1R6L3</accession>
<dbReference type="InterPro" id="IPR009057">
    <property type="entry name" value="Homeodomain-like_sf"/>
</dbReference>
<dbReference type="EMBL" id="AYSO01000017">
    <property type="protein sequence ID" value="KIE46121.1"/>
    <property type="molecule type" value="Genomic_DNA"/>
</dbReference>
<dbReference type="PRINTS" id="PR00032">
    <property type="entry name" value="HTHARAC"/>
</dbReference>
<name>A0A0C1R6L3_9CLOT</name>
<dbReference type="PANTHER" id="PTHR47893:SF1">
    <property type="entry name" value="REGULATORY PROTEIN PCHR"/>
    <property type="match status" value="1"/>
</dbReference>
<evidence type="ECO:0000256" key="2">
    <source>
        <dbReference type="ARBA" id="ARBA00023125"/>
    </source>
</evidence>
<evidence type="ECO:0000313" key="6">
    <source>
        <dbReference type="Proteomes" id="UP000031366"/>
    </source>
</evidence>
<dbReference type="RefSeq" id="WP_039633561.1">
    <property type="nucleotide sequence ID" value="NZ_AYSO01000017.1"/>
</dbReference>
<keyword evidence="6" id="KW-1185">Reference proteome</keyword>